<comment type="caution">
    <text evidence="2">The sequence shown here is derived from an EMBL/GenBank/DDBJ whole genome shotgun (WGS) entry which is preliminary data.</text>
</comment>
<accession>A0A645FCT4</accession>
<gene>
    <name evidence="2" type="ORF">SDC9_158757</name>
</gene>
<proteinExistence type="predicted"/>
<feature type="transmembrane region" description="Helical" evidence="1">
    <location>
        <begin position="136"/>
        <end position="156"/>
    </location>
</feature>
<protein>
    <submittedName>
        <fullName evidence="2">Uncharacterized protein</fullName>
    </submittedName>
</protein>
<keyword evidence="1" id="KW-0472">Membrane</keyword>
<evidence type="ECO:0000256" key="1">
    <source>
        <dbReference type="SAM" id="Phobius"/>
    </source>
</evidence>
<keyword evidence="1" id="KW-0812">Transmembrane</keyword>
<dbReference type="EMBL" id="VSSQ01057674">
    <property type="protein sequence ID" value="MPN11456.1"/>
    <property type="molecule type" value="Genomic_DNA"/>
</dbReference>
<evidence type="ECO:0000313" key="2">
    <source>
        <dbReference type="EMBL" id="MPN11456.1"/>
    </source>
</evidence>
<name>A0A645FCT4_9ZZZZ</name>
<sequence length="169" mass="18908">MLPFPFQVQLVNYAHNPQQERQQVVFIVPFAVGDLGCNVVLRPQAKDRPVYKFDSGDPVPFGNSAISLDIVLPAGEIPHEITPVHKINLVVKQEFQVVEQCGFFTSIGNAAPNLIPLNVVAVSRFRRVGMHARKEHGVGVLVCGYLGFYVPVFLVFSRLQYPAVRFFLF</sequence>
<reference evidence="2" key="1">
    <citation type="submission" date="2019-08" db="EMBL/GenBank/DDBJ databases">
        <authorList>
            <person name="Kucharzyk K."/>
            <person name="Murdoch R.W."/>
            <person name="Higgins S."/>
            <person name="Loffler F."/>
        </authorList>
    </citation>
    <scope>NUCLEOTIDE SEQUENCE</scope>
</reference>
<organism evidence="2">
    <name type="scientific">bioreactor metagenome</name>
    <dbReference type="NCBI Taxonomy" id="1076179"/>
    <lineage>
        <taxon>unclassified sequences</taxon>
        <taxon>metagenomes</taxon>
        <taxon>ecological metagenomes</taxon>
    </lineage>
</organism>
<keyword evidence="1" id="KW-1133">Transmembrane helix</keyword>
<dbReference type="AlphaFoldDB" id="A0A645FCT4"/>